<reference evidence="1 2" key="1">
    <citation type="journal article" date="2020" name="Nat. Food">
        <title>A phased Vanilla planifolia genome enables genetic improvement of flavour and production.</title>
        <authorList>
            <person name="Hasing T."/>
            <person name="Tang H."/>
            <person name="Brym M."/>
            <person name="Khazi F."/>
            <person name="Huang T."/>
            <person name="Chambers A.H."/>
        </authorList>
    </citation>
    <scope>NUCLEOTIDE SEQUENCE [LARGE SCALE GENOMIC DNA]</scope>
    <source>
        <tissue evidence="1">Leaf</tissue>
    </source>
</reference>
<organism evidence="1 2">
    <name type="scientific">Vanilla planifolia</name>
    <name type="common">Vanilla</name>
    <dbReference type="NCBI Taxonomy" id="51239"/>
    <lineage>
        <taxon>Eukaryota</taxon>
        <taxon>Viridiplantae</taxon>
        <taxon>Streptophyta</taxon>
        <taxon>Embryophyta</taxon>
        <taxon>Tracheophyta</taxon>
        <taxon>Spermatophyta</taxon>
        <taxon>Magnoliopsida</taxon>
        <taxon>Liliopsida</taxon>
        <taxon>Asparagales</taxon>
        <taxon>Orchidaceae</taxon>
        <taxon>Vanilloideae</taxon>
        <taxon>Vanilleae</taxon>
        <taxon>Vanilla</taxon>
    </lineage>
</organism>
<gene>
    <name evidence="1" type="ORF">HPP92_010679</name>
</gene>
<proteinExistence type="predicted"/>
<evidence type="ECO:0000313" key="2">
    <source>
        <dbReference type="Proteomes" id="UP000639772"/>
    </source>
</evidence>
<dbReference type="AlphaFoldDB" id="A0A835R6Y6"/>
<accession>A0A835R6Y6</accession>
<dbReference type="EMBL" id="JADCNM010000005">
    <property type="protein sequence ID" value="KAG0482595.1"/>
    <property type="molecule type" value="Genomic_DNA"/>
</dbReference>
<evidence type="ECO:0000313" key="1">
    <source>
        <dbReference type="EMBL" id="KAG0482595.1"/>
    </source>
</evidence>
<protein>
    <submittedName>
        <fullName evidence="1">Uncharacterized protein</fullName>
    </submittedName>
</protein>
<name>A0A835R6Y6_VANPL</name>
<comment type="caution">
    <text evidence="1">The sequence shown here is derived from an EMBL/GenBank/DDBJ whole genome shotgun (WGS) entry which is preliminary data.</text>
</comment>
<sequence>MESDGKTAVRDRSSGRRWDSWRQCLIRALDGDKIGLLRRLGCDLSTAVQSFGILFIHGEL</sequence>
<dbReference type="Proteomes" id="UP000639772">
    <property type="component" value="Unassembled WGS sequence"/>
</dbReference>